<dbReference type="STRING" id="999894.TDIS_0323"/>
<dbReference type="EMBL" id="LWLG01000001">
    <property type="protein sequence ID" value="OAQ21805.1"/>
    <property type="molecule type" value="Genomic_DNA"/>
</dbReference>
<comment type="caution">
    <text evidence="1">The sequence shown here is derived from an EMBL/GenBank/DDBJ whole genome shotgun (WGS) entry which is preliminary data.</text>
</comment>
<gene>
    <name evidence="1" type="ORF">TDIS_0323</name>
</gene>
<dbReference type="Proteomes" id="UP000078390">
    <property type="component" value="Unassembled WGS sequence"/>
</dbReference>
<evidence type="ECO:0000313" key="2">
    <source>
        <dbReference type="Proteomes" id="UP000078390"/>
    </source>
</evidence>
<evidence type="ECO:0000313" key="1">
    <source>
        <dbReference type="EMBL" id="OAQ21805.1"/>
    </source>
</evidence>
<reference evidence="1 2" key="1">
    <citation type="submission" date="2016-04" db="EMBL/GenBank/DDBJ databases">
        <title>Genome analysis of Thermosulfurimonas dismutans, the first thermophilic sulfur-disproportionating bacterium of the phylum Thermodesulfobacteria.</title>
        <authorList>
            <person name="Mardanov A.V."/>
            <person name="Beletsky A.V."/>
            <person name="Kadnikov V.V."/>
            <person name="Slobodkin A.I."/>
            <person name="Ravin N.V."/>
        </authorList>
    </citation>
    <scope>NUCLEOTIDE SEQUENCE [LARGE SCALE GENOMIC DNA]</scope>
    <source>
        <strain evidence="1 2">S95</strain>
    </source>
</reference>
<accession>A0A179D6U1</accession>
<protein>
    <submittedName>
        <fullName evidence="1">Uncharacterized protein</fullName>
    </submittedName>
</protein>
<sequence>MKEKPSLELKRLRESLNKAVKEFNRIFGKDVSDTSLEKSISGNIDSVCLDLLLMEYLRWKTIMIKEALKCNDFSHMLELDHTKCSIGQFILDFTPPDETSKRLIEEIARIHEKLHSEFRKLSEDLKSGQVDCEDVKKRLKQRLFPLLNELVDLLTDLSNHLEKLEAER</sequence>
<proteinExistence type="predicted"/>
<keyword evidence="2" id="KW-1185">Reference proteome</keyword>
<name>A0A179D6U1_9BACT</name>
<dbReference type="Gene3D" id="1.20.120.30">
    <property type="entry name" value="Aspartate receptor, ligand-binding domain"/>
    <property type="match status" value="1"/>
</dbReference>
<organism evidence="1 2">
    <name type="scientific">Thermosulfurimonas dismutans</name>
    <dbReference type="NCBI Taxonomy" id="999894"/>
    <lineage>
        <taxon>Bacteria</taxon>
        <taxon>Pseudomonadati</taxon>
        <taxon>Thermodesulfobacteriota</taxon>
        <taxon>Thermodesulfobacteria</taxon>
        <taxon>Thermodesulfobacteriales</taxon>
        <taxon>Thermodesulfobacteriaceae</taxon>
        <taxon>Thermosulfurimonas</taxon>
    </lineage>
</organism>
<dbReference type="AlphaFoldDB" id="A0A179D6U1"/>